<feature type="region of interest" description="Disordered" evidence="1">
    <location>
        <begin position="153"/>
        <end position="221"/>
    </location>
</feature>
<reference evidence="2" key="1">
    <citation type="submission" date="2022-06" db="EMBL/GenBank/DDBJ databases">
        <title>Uncovering the hologenomic basis of an extraordinary plant invasion.</title>
        <authorList>
            <person name="Bieker V.C."/>
            <person name="Martin M.D."/>
            <person name="Gilbert T."/>
            <person name="Hodgins K."/>
            <person name="Battlay P."/>
            <person name="Petersen B."/>
            <person name="Wilson J."/>
        </authorList>
    </citation>
    <scope>NUCLEOTIDE SEQUENCE</scope>
    <source>
        <strain evidence="2">AA19_3_7</strain>
        <tissue evidence="2">Leaf</tissue>
    </source>
</reference>
<keyword evidence="3" id="KW-1185">Reference proteome</keyword>
<evidence type="ECO:0000313" key="3">
    <source>
        <dbReference type="Proteomes" id="UP001206925"/>
    </source>
</evidence>
<accession>A0AAD5GJY6</accession>
<evidence type="ECO:0000256" key="1">
    <source>
        <dbReference type="SAM" id="MobiDB-lite"/>
    </source>
</evidence>
<dbReference type="AlphaFoldDB" id="A0AAD5GJY6"/>
<proteinExistence type="predicted"/>
<sequence length="221" mass="25286">MDESRSRFIIRNLLQQSEVEELYGRMYERGLEDIVDMLDIDKFSVHTMDGILEQLGYDARLMTVYVEHDQTTVHTYFCSPSKVIIEEITDEEIMTIPDVTTVKKRLCLGWINDEPDIGDDPNFDPFFGEKADMGGNGIKHHLNDQLNENCVANDQVNDMGGNDKEHDEDYLVPEDGIDGSESQGDSKSGDESESDNEFKLDDADIVNDYEEKEVEDDEKRN</sequence>
<comment type="caution">
    <text evidence="2">The sequence shown here is derived from an EMBL/GenBank/DDBJ whole genome shotgun (WGS) entry which is preliminary data.</text>
</comment>
<evidence type="ECO:0000313" key="2">
    <source>
        <dbReference type="EMBL" id="KAI7745660.1"/>
    </source>
</evidence>
<name>A0AAD5GJY6_AMBAR</name>
<gene>
    <name evidence="2" type="ORF">M8C21_023192</name>
</gene>
<dbReference type="Proteomes" id="UP001206925">
    <property type="component" value="Unassembled WGS sequence"/>
</dbReference>
<dbReference type="EMBL" id="JAMZMK010007179">
    <property type="protein sequence ID" value="KAI7745660.1"/>
    <property type="molecule type" value="Genomic_DNA"/>
</dbReference>
<protein>
    <submittedName>
        <fullName evidence="2">Uncharacterized protein</fullName>
    </submittedName>
</protein>
<organism evidence="2 3">
    <name type="scientific">Ambrosia artemisiifolia</name>
    <name type="common">Common ragweed</name>
    <dbReference type="NCBI Taxonomy" id="4212"/>
    <lineage>
        <taxon>Eukaryota</taxon>
        <taxon>Viridiplantae</taxon>
        <taxon>Streptophyta</taxon>
        <taxon>Embryophyta</taxon>
        <taxon>Tracheophyta</taxon>
        <taxon>Spermatophyta</taxon>
        <taxon>Magnoliopsida</taxon>
        <taxon>eudicotyledons</taxon>
        <taxon>Gunneridae</taxon>
        <taxon>Pentapetalae</taxon>
        <taxon>asterids</taxon>
        <taxon>campanulids</taxon>
        <taxon>Asterales</taxon>
        <taxon>Asteraceae</taxon>
        <taxon>Asteroideae</taxon>
        <taxon>Heliantheae alliance</taxon>
        <taxon>Heliantheae</taxon>
        <taxon>Ambrosia</taxon>
    </lineage>
</organism>
<feature type="compositionally biased region" description="Acidic residues" evidence="1">
    <location>
        <begin position="203"/>
        <end position="221"/>
    </location>
</feature>